<evidence type="ECO:0000256" key="1">
    <source>
        <dbReference type="ARBA" id="ARBA00001931"/>
    </source>
</evidence>
<organism evidence="6 7">
    <name type="scientific">Phialemonium atrogriseum</name>
    <dbReference type="NCBI Taxonomy" id="1093897"/>
    <lineage>
        <taxon>Eukaryota</taxon>
        <taxon>Fungi</taxon>
        <taxon>Dikarya</taxon>
        <taxon>Ascomycota</taxon>
        <taxon>Pezizomycotina</taxon>
        <taxon>Sordariomycetes</taxon>
        <taxon>Sordariomycetidae</taxon>
        <taxon>Cephalothecales</taxon>
        <taxon>Cephalothecaceae</taxon>
        <taxon>Phialemonium</taxon>
    </lineage>
</organism>
<evidence type="ECO:0000256" key="4">
    <source>
        <dbReference type="SAM" id="SignalP"/>
    </source>
</evidence>
<gene>
    <name evidence="6" type="ORF">QBC33DRAFT_200832</name>
</gene>
<dbReference type="Gene3D" id="2.130.10.10">
    <property type="entry name" value="YVTN repeat-like/Quinoprotein amine dehydrogenase"/>
    <property type="match status" value="1"/>
</dbReference>
<keyword evidence="7" id="KW-1185">Reference proteome</keyword>
<name>A0AAJ0FKV7_9PEZI</name>
<dbReference type="InterPro" id="IPR018391">
    <property type="entry name" value="PQQ_b-propeller_rpt"/>
</dbReference>
<sequence length="514" mass="54951">MEHQTMGFRALLLSIFLGAVLCDREEWSGWGANVQNNRWAADNRAVSSCSIRSLTSHCQVPYRSGVSATPVIAGDTVYYPTWGGLFVALDYTTCRTRWSINVTDIIAGSPGGITPLQAQVTNPVSRTSPQIDGDVLYFGTLTKALLVAVDRRDGTLLDTMPVNAHELAVITGSPTFYDGRIFIGSSSSEGAAGRVPGYQCCSFIGNMMAATFEKSQNKFSVDWDLPMLPTAGNWSGVAVWGSQPSIDIARNQLFFGTGNLYSNPLEYDKCNNNQTADCYPPSVLQESVLAVDASSGRLNWVNRIPPGADVDFGMMPTFIPSHVSGQPRDIVIVGQKSGLLYSMDATTGTIQWATTTSPTGPAAGLSWGVAADSSRAYFTAINSGRTTWQLRPSGETVSNSAYGAADLATGELLWETPAPRGSIAFGPPTVVGDVVLVARTGLIGPDAPDPDYDKTRGGLVVLRKRSGEVVGDFELDANFHGGVAVQGEYVMFGTGYSNYIGTGSFHVMKVSRHR</sequence>
<evidence type="ECO:0000313" key="7">
    <source>
        <dbReference type="Proteomes" id="UP001244011"/>
    </source>
</evidence>
<dbReference type="RefSeq" id="XP_060280688.1">
    <property type="nucleotide sequence ID" value="XM_060422578.1"/>
</dbReference>
<keyword evidence="3" id="KW-0560">Oxidoreductase</keyword>
<dbReference type="GeneID" id="85305765"/>
<evidence type="ECO:0000313" key="6">
    <source>
        <dbReference type="EMBL" id="KAK1764475.1"/>
    </source>
</evidence>
<evidence type="ECO:0000256" key="2">
    <source>
        <dbReference type="ARBA" id="ARBA00008156"/>
    </source>
</evidence>
<comment type="caution">
    <text evidence="6">The sequence shown here is derived from an EMBL/GenBank/DDBJ whole genome shotgun (WGS) entry which is preliminary data.</text>
</comment>
<dbReference type="Proteomes" id="UP001244011">
    <property type="component" value="Unassembled WGS sequence"/>
</dbReference>
<proteinExistence type="inferred from homology"/>
<evidence type="ECO:0000259" key="5">
    <source>
        <dbReference type="Pfam" id="PF01011"/>
    </source>
</evidence>
<dbReference type="EMBL" id="MU839020">
    <property type="protein sequence ID" value="KAK1764475.1"/>
    <property type="molecule type" value="Genomic_DNA"/>
</dbReference>
<dbReference type="PANTHER" id="PTHR32303:SF10">
    <property type="entry name" value="OUTER MEMBRANE PROTEIN ASSEMBLY FACTOR BAMB"/>
    <property type="match status" value="1"/>
</dbReference>
<comment type="cofactor">
    <cofactor evidence="1">
        <name>pyrroloquinoline quinone</name>
        <dbReference type="ChEBI" id="CHEBI:58442"/>
    </cofactor>
</comment>
<keyword evidence="4" id="KW-0732">Signal</keyword>
<protein>
    <submittedName>
        <fullName evidence="6">Quino protein alcohol dehydrogenase-like protein</fullName>
    </submittedName>
</protein>
<evidence type="ECO:0000256" key="3">
    <source>
        <dbReference type="ARBA" id="ARBA00023002"/>
    </source>
</evidence>
<dbReference type="SUPFAM" id="SSF50998">
    <property type="entry name" value="Quinoprotein alcohol dehydrogenase-like"/>
    <property type="match status" value="1"/>
</dbReference>
<dbReference type="InterPro" id="IPR011047">
    <property type="entry name" value="Quinoprotein_ADH-like_sf"/>
</dbReference>
<feature type="domain" description="Pyrrolo-quinoline quinone repeat" evidence="5">
    <location>
        <begin position="64"/>
        <end position="353"/>
    </location>
</feature>
<dbReference type="InterPro" id="IPR002372">
    <property type="entry name" value="PQQ_rpt_dom"/>
</dbReference>
<dbReference type="GO" id="GO:0016491">
    <property type="term" value="F:oxidoreductase activity"/>
    <property type="evidence" value="ECO:0007669"/>
    <property type="project" value="UniProtKB-KW"/>
</dbReference>
<dbReference type="PANTHER" id="PTHR32303">
    <property type="entry name" value="QUINOPROTEIN ALCOHOL DEHYDROGENASE (CYTOCHROME C)"/>
    <property type="match status" value="1"/>
</dbReference>
<dbReference type="Pfam" id="PF01011">
    <property type="entry name" value="PQQ"/>
    <property type="match status" value="1"/>
</dbReference>
<accession>A0AAJ0FKV7</accession>
<dbReference type="SMART" id="SM00564">
    <property type="entry name" value="PQQ"/>
    <property type="match status" value="4"/>
</dbReference>
<feature type="chain" id="PRO_5042501125" evidence="4">
    <location>
        <begin position="23"/>
        <end position="514"/>
    </location>
</feature>
<reference evidence="6" key="1">
    <citation type="submission" date="2023-06" db="EMBL/GenBank/DDBJ databases">
        <title>Genome-scale phylogeny and comparative genomics of the fungal order Sordariales.</title>
        <authorList>
            <consortium name="Lawrence Berkeley National Laboratory"/>
            <person name="Hensen N."/>
            <person name="Bonometti L."/>
            <person name="Westerberg I."/>
            <person name="Brannstrom I.O."/>
            <person name="Guillou S."/>
            <person name="Cros-Aarteil S."/>
            <person name="Calhoun S."/>
            <person name="Haridas S."/>
            <person name="Kuo A."/>
            <person name="Mondo S."/>
            <person name="Pangilinan J."/>
            <person name="Riley R."/>
            <person name="Labutti K."/>
            <person name="Andreopoulos B."/>
            <person name="Lipzen A."/>
            <person name="Chen C."/>
            <person name="Yanf M."/>
            <person name="Daum C."/>
            <person name="Ng V."/>
            <person name="Clum A."/>
            <person name="Steindorff A."/>
            <person name="Ohm R."/>
            <person name="Martin F."/>
            <person name="Silar P."/>
            <person name="Natvig D."/>
            <person name="Lalanne C."/>
            <person name="Gautier V."/>
            <person name="Ament-Velasquez S.L."/>
            <person name="Kruys A."/>
            <person name="Hutchinson M.I."/>
            <person name="Powell A.J."/>
            <person name="Barry K."/>
            <person name="Miller A.N."/>
            <person name="Grigoriev I.V."/>
            <person name="Debuchy R."/>
            <person name="Gladieux P."/>
            <person name="Thoren M.H."/>
            <person name="Johannesson H."/>
        </authorList>
    </citation>
    <scope>NUCLEOTIDE SEQUENCE</scope>
    <source>
        <strain evidence="6">8032-3</strain>
    </source>
</reference>
<dbReference type="Gene3D" id="2.140.10.10">
    <property type="entry name" value="Quinoprotein alcohol dehydrogenase-like superfamily"/>
    <property type="match status" value="1"/>
</dbReference>
<dbReference type="InterPro" id="IPR015943">
    <property type="entry name" value="WD40/YVTN_repeat-like_dom_sf"/>
</dbReference>
<feature type="signal peptide" evidence="4">
    <location>
        <begin position="1"/>
        <end position="22"/>
    </location>
</feature>
<comment type="similarity">
    <text evidence="2">Belongs to the bacterial PQQ dehydrogenase family.</text>
</comment>
<dbReference type="AlphaFoldDB" id="A0AAJ0FKV7"/>